<dbReference type="RefSeq" id="WP_123756863.1">
    <property type="nucleotide sequence ID" value="NZ_JARXNK020000096.1"/>
</dbReference>
<evidence type="ECO:0000313" key="10">
    <source>
        <dbReference type="EMBL" id="MEL0550610.1"/>
    </source>
</evidence>
<reference evidence="10 11" key="1">
    <citation type="submission" date="2024-04" db="EMBL/GenBank/DDBJ databases">
        <title>Two novel Raoultella species associated with bleeding cankers of broadleaf hosts, Raoultella scottia sp. nov. and Raoultella lignicola sp. nov.</title>
        <authorList>
            <person name="Brady C.L."/>
        </authorList>
    </citation>
    <scope>NUCLEOTIDE SEQUENCE [LARGE SCALE GENOMIC DNA]</scope>
    <source>
        <strain evidence="10 11">TW_WC1a.1</strain>
    </source>
</reference>
<dbReference type="Pfam" id="PF02753">
    <property type="entry name" value="PapD_C"/>
    <property type="match status" value="1"/>
</dbReference>
<dbReference type="EMBL" id="JARXNK020000096">
    <property type="protein sequence ID" value="MEL0550610.1"/>
    <property type="molecule type" value="Genomic_DNA"/>
</dbReference>
<dbReference type="InterPro" id="IPR016147">
    <property type="entry name" value="Pili_assmbl_chaperone_N"/>
</dbReference>
<comment type="caution">
    <text evidence="10">The sequence shown here is derived from an EMBL/GenBank/DDBJ whole genome shotgun (WGS) entry which is preliminary data.</text>
</comment>
<dbReference type="InterPro" id="IPR050643">
    <property type="entry name" value="Periplasmic_pilus_chap"/>
</dbReference>
<name>A0ABU9F2L4_9ENTR</name>
<feature type="signal peptide" evidence="7">
    <location>
        <begin position="1"/>
        <end position="21"/>
    </location>
</feature>
<keyword evidence="6" id="KW-0393">Immunoglobulin domain</keyword>
<evidence type="ECO:0000256" key="5">
    <source>
        <dbReference type="ARBA" id="ARBA00023186"/>
    </source>
</evidence>
<dbReference type="InterPro" id="IPR036316">
    <property type="entry name" value="Pili_assmbl_chap_C_dom_sf"/>
</dbReference>
<dbReference type="PANTHER" id="PTHR30251">
    <property type="entry name" value="PILUS ASSEMBLY CHAPERONE"/>
    <property type="match status" value="1"/>
</dbReference>
<dbReference type="SUPFAM" id="SSF49354">
    <property type="entry name" value="PapD-like"/>
    <property type="match status" value="1"/>
</dbReference>
<dbReference type="InterPro" id="IPR001829">
    <property type="entry name" value="Pili_assmbl_chaperone_bac"/>
</dbReference>
<dbReference type="InterPro" id="IPR008962">
    <property type="entry name" value="PapD-like_sf"/>
</dbReference>
<sequence length="225" mass="24353">MNIWIKALALSAVLGGQLASAGGITVGGTRVIYDGSRKEASLSVTSSSPEPYLVQSWADVREDSAEKAPFIITPPLFRLDGNQQSVLRIVRAGGSLAEDRESLYWLNVKAIPRGTQQDNVNTLQIAVKNRIKLIYRPAALSGVPEEQTSQLRWRVAGNKVTVTNPTPFVMNFYEIRLGGRDLADVTYVLPMSEATFTAPSGAAGSVSWKLINDYGSIGPEHTAPH</sequence>
<evidence type="ECO:0000256" key="7">
    <source>
        <dbReference type="SAM" id="SignalP"/>
    </source>
</evidence>
<dbReference type="PRINTS" id="PR00969">
    <property type="entry name" value="CHAPERONPILI"/>
</dbReference>
<feature type="chain" id="PRO_5045334180" evidence="7">
    <location>
        <begin position="22"/>
        <end position="225"/>
    </location>
</feature>
<evidence type="ECO:0000259" key="8">
    <source>
        <dbReference type="Pfam" id="PF00345"/>
    </source>
</evidence>
<dbReference type="PANTHER" id="PTHR30251:SF9">
    <property type="entry name" value="CHAPERONE PROTEIN CAF1M"/>
    <property type="match status" value="1"/>
</dbReference>
<evidence type="ECO:0000256" key="2">
    <source>
        <dbReference type="ARBA" id="ARBA00007399"/>
    </source>
</evidence>
<dbReference type="Gene3D" id="2.60.40.10">
    <property type="entry name" value="Immunoglobulins"/>
    <property type="match status" value="2"/>
</dbReference>
<evidence type="ECO:0000256" key="1">
    <source>
        <dbReference type="ARBA" id="ARBA00004418"/>
    </source>
</evidence>
<organism evidence="10 11">
    <name type="scientific">Raoultella lignicola</name>
    <dbReference type="NCBI Taxonomy" id="3040939"/>
    <lineage>
        <taxon>Bacteria</taxon>
        <taxon>Pseudomonadati</taxon>
        <taxon>Pseudomonadota</taxon>
        <taxon>Gammaproteobacteria</taxon>
        <taxon>Enterobacterales</taxon>
        <taxon>Enterobacteriaceae</taxon>
        <taxon>Klebsiella/Raoultella group</taxon>
        <taxon>Raoultella</taxon>
    </lineage>
</organism>
<gene>
    <name evidence="10" type="ORF">QFI96_002695</name>
</gene>
<evidence type="ECO:0000256" key="3">
    <source>
        <dbReference type="ARBA" id="ARBA00022729"/>
    </source>
</evidence>
<keyword evidence="3 7" id="KW-0732">Signal</keyword>
<comment type="similarity">
    <text evidence="2">Belongs to the periplasmic pilus chaperone family.</text>
</comment>
<evidence type="ECO:0000256" key="6">
    <source>
        <dbReference type="ARBA" id="ARBA00023319"/>
    </source>
</evidence>
<comment type="subcellular location">
    <subcellularLocation>
        <location evidence="1">Periplasm</location>
    </subcellularLocation>
</comment>
<dbReference type="InterPro" id="IPR016148">
    <property type="entry name" value="Pili_assmbl_chaperone_C"/>
</dbReference>
<dbReference type="Proteomes" id="UP001312893">
    <property type="component" value="Unassembled WGS sequence"/>
</dbReference>
<evidence type="ECO:0000256" key="4">
    <source>
        <dbReference type="ARBA" id="ARBA00022764"/>
    </source>
</evidence>
<feature type="domain" description="Pili assembly chaperone N-terminal" evidence="8">
    <location>
        <begin position="23"/>
        <end position="140"/>
    </location>
</feature>
<accession>A0ABU9F2L4</accession>
<evidence type="ECO:0000259" key="9">
    <source>
        <dbReference type="Pfam" id="PF02753"/>
    </source>
</evidence>
<keyword evidence="5" id="KW-0143">Chaperone</keyword>
<keyword evidence="11" id="KW-1185">Reference proteome</keyword>
<protein>
    <submittedName>
        <fullName evidence="10">Molecular chaperone</fullName>
    </submittedName>
</protein>
<dbReference type="Pfam" id="PF00345">
    <property type="entry name" value="PapD_N"/>
    <property type="match status" value="1"/>
</dbReference>
<dbReference type="SUPFAM" id="SSF49584">
    <property type="entry name" value="Periplasmic chaperone C-domain"/>
    <property type="match status" value="1"/>
</dbReference>
<feature type="domain" description="Pili assembly chaperone C-terminal" evidence="9">
    <location>
        <begin position="162"/>
        <end position="217"/>
    </location>
</feature>
<dbReference type="InterPro" id="IPR013783">
    <property type="entry name" value="Ig-like_fold"/>
</dbReference>
<keyword evidence="4" id="KW-0574">Periplasm</keyword>
<proteinExistence type="inferred from homology"/>
<evidence type="ECO:0000313" key="11">
    <source>
        <dbReference type="Proteomes" id="UP001312893"/>
    </source>
</evidence>